<dbReference type="InterPro" id="IPR051620">
    <property type="entry name" value="ORF904-like_C"/>
</dbReference>
<dbReference type="SMART" id="SM00942">
    <property type="entry name" value="PriCT_1"/>
    <property type="match status" value="1"/>
</dbReference>
<dbReference type="RefSeq" id="WP_131995791.1">
    <property type="nucleotide sequence ID" value="NZ_SMGK01000003.1"/>
</dbReference>
<proteinExistence type="predicted"/>
<feature type="domain" description="Primase C-terminal 1" evidence="3">
    <location>
        <begin position="206"/>
        <end position="271"/>
    </location>
</feature>
<evidence type="ECO:0000256" key="1">
    <source>
        <dbReference type="ARBA" id="ARBA00022801"/>
    </source>
</evidence>
<feature type="region of interest" description="Disordered" evidence="2">
    <location>
        <begin position="195"/>
        <end position="215"/>
    </location>
</feature>
<dbReference type="EMBL" id="SMGK01000003">
    <property type="protein sequence ID" value="TCK72463.1"/>
    <property type="molecule type" value="Genomic_DNA"/>
</dbReference>
<evidence type="ECO:0000313" key="6">
    <source>
        <dbReference type="Proteomes" id="UP000295210"/>
    </source>
</evidence>
<feature type="compositionally biased region" description="Low complexity" evidence="2">
    <location>
        <begin position="195"/>
        <end position="209"/>
    </location>
</feature>
<dbReference type="AlphaFoldDB" id="A0A4R1L624"/>
<organism evidence="5 6">
    <name type="scientific">Acidipila rosea</name>
    <dbReference type="NCBI Taxonomy" id="768535"/>
    <lineage>
        <taxon>Bacteria</taxon>
        <taxon>Pseudomonadati</taxon>
        <taxon>Acidobacteriota</taxon>
        <taxon>Terriglobia</taxon>
        <taxon>Terriglobales</taxon>
        <taxon>Acidobacteriaceae</taxon>
        <taxon>Acidipila</taxon>
    </lineage>
</organism>
<protein>
    <submittedName>
        <fullName evidence="5">Uncharacterized protein DUF3987</fullName>
    </submittedName>
</protein>
<dbReference type="GO" id="GO:0016787">
    <property type="term" value="F:hydrolase activity"/>
    <property type="evidence" value="ECO:0007669"/>
    <property type="project" value="UniProtKB-KW"/>
</dbReference>
<dbReference type="InterPro" id="IPR015330">
    <property type="entry name" value="DNA_primase/pol_bifunc_N"/>
</dbReference>
<evidence type="ECO:0000259" key="3">
    <source>
        <dbReference type="SMART" id="SM00942"/>
    </source>
</evidence>
<feature type="domain" description="DNA primase/polymerase bifunctional N-terminal" evidence="4">
    <location>
        <begin position="7"/>
        <end position="185"/>
    </location>
</feature>
<reference evidence="5 6" key="1">
    <citation type="submission" date="2019-03" db="EMBL/GenBank/DDBJ databases">
        <title>Genomic Encyclopedia of Type Strains, Phase IV (KMG-IV): sequencing the most valuable type-strain genomes for metagenomic binning, comparative biology and taxonomic classification.</title>
        <authorList>
            <person name="Goeker M."/>
        </authorList>
    </citation>
    <scope>NUCLEOTIDE SEQUENCE [LARGE SCALE GENOMIC DNA]</scope>
    <source>
        <strain evidence="5 6">DSM 103428</strain>
    </source>
</reference>
<dbReference type="Proteomes" id="UP000295210">
    <property type="component" value="Unassembled WGS sequence"/>
</dbReference>
<gene>
    <name evidence="5" type="ORF">C7378_2040</name>
</gene>
<evidence type="ECO:0000259" key="4">
    <source>
        <dbReference type="SMART" id="SM00943"/>
    </source>
</evidence>
<evidence type="ECO:0000256" key="2">
    <source>
        <dbReference type="SAM" id="MobiDB-lite"/>
    </source>
</evidence>
<dbReference type="SUPFAM" id="SSF56747">
    <property type="entry name" value="Prim-pol domain"/>
    <property type="match status" value="1"/>
</dbReference>
<comment type="caution">
    <text evidence="5">The sequence shown here is derived from an EMBL/GenBank/DDBJ whole genome shotgun (WGS) entry which is preliminary data.</text>
</comment>
<sequence length="704" mass="75697">MSTLTEALDYTKRGWLTVPLHNPKQGVCSCRKKNCGSPGKHPRTAHGLKDASKDAAQIKSWFQQWPEANVGIVTGRESGLLVLDVDGEDGKASLQALTAMHGALPKTLCVMTGRTGEDGNRKGCHYYFRAPAGVLIRNSAGILGKGLDIRGEGGYVVAPPSLHPSGRLYQWLAPEQPPADAPVWLLAKLSEAKPAQQQAAPAQPGTQQALIGEGGRNDALARRGGAMRRKSMTPAAIEAALLVENAARCTPPLPDAEVREIARSVSRYEPAAPVQVAEQAKPHPAQQDARQWPAPLADAALYGLAGEFVRLVEPGTEADPAALLFQFMVAIGSMIGRGPHYMAGSDRHYTNLYVVLVGNSSKARKGTSWSEVQRVCELIDIHWSKTRISSGLSTGEGLIHAVRDSITESVQIKEKGRVVDTQDQLTDAGERDKRLLCVEGELGQTLQCAAREGSTLSPVVRQAWDGVPLRVLTKNAKATCAEPHISVIGHITITELQRLLTASDVANGFANRFLWVCSARSKCLPFGGAVNAEALSLIGERARAVVAFASTMQAISWADDAKTLWEEVYPQLSEGKPGLLGSIIARGEAQAVRLALLYALLDCSAEIRLEHLHAALELWRYSADSAAYIFGKSIGDPTADAIVQLLRERPEGVTRTELSEHFGRHKSSAELDAALTLAQSGGMIRMGRRQTGGRPAEVWLLVSV</sequence>
<keyword evidence="6" id="KW-1185">Reference proteome</keyword>
<dbReference type="PANTHER" id="PTHR35372">
    <property type="entry name" value="ATP BINDING PROTEIN-RELATED"/>
    <property type="match status" value="1"/>
</dbReference>
<evidence type="ECO:0000313" key="5">
    <source>
        <dbReference type="EMBL" id="TCK72463.1"/>
    </source>
</evidence>
<dbReference type="SMART" id="SM00943">
    <property type="entry name" value="Prim-Pol"/>
    <property type="match status" value="1"/>
</dbReference>
<keyword evidence="1" id="KW-0378">Hydrolase</keyword>
<dbReference type="PANTHER" id="PTHR35372:SF2">
    <property type="entry name" value="SF3 HELICASE DOMAIN-CONTAINING PROTEIN"/>
    <property type="match status" value="1"/>
</dbReference>
<accession>A0A4R1L624</accession>
<dbReference type="Pfam" id="PF09250">
    <property type="entry name" value="Prim-Pol"/>
    <property type="match status" value="1"/>
</dbReference>
<name>A0A4R1L624_9BACT</name>
<dbReference type="OrthoDB" id="123525at2"/>
<dbReference type="Pfam" id="PF08708">
    <property type="entry name" value="PriCT_1"/>
    <property type="match status" value="1"/>
</dbReference>
<dbReference type="InterPro" id="IPR014820">
    <property type="entry name" value="PriCT_1"/>
</dbReference>
<dbReference type="CDD" id="cd04859">
    <property type="entry name" value="Prim_Pol"/>
    <property type="match status" value="1"/>
</dbReference>